<comment type="caution">
    <text evidence="2">The sequence shown here is derived from an EMBL/GenBank/DDBJ whole genome shotgun (WGS) entry which is preliminary data.</text>
</comment>
<dbReference type="EMBL" id="JABSTR010000009">
    <property type="protein sequence ID" value="KAH9378912.1"/>
    <property type="molecule type" value="Genomic_DNA"/>
</dbReference>
<dbReference type="AlphaFoldDB" id="A0A9J6GW54"/>
<evidence type="ECO:0000313" key="2">
    <source>
        <dbReference type="EMBL" id="KAH9378912.1"/>
    </source>
</evidence>
<dbReference type="Proteomes" id="UP000821853">
    <property type="component" value="Unassembled WGS sequence"/>
</dbReference>
<organism evidence="2 3">
    <name type="scientific">Haemaphysalis longicornis</name>
    <name type="common">Bush tick</name>
    <dbReference type="NCBI Taxonomy" id="44386"/>
    <lineage>
        <taxon>Eukaryota</taxon>
        <taxon>Metazoa</taxon>
        <taxon>Ecdysozoa</taxon>
        <taxon>Arthropoda</taxon>
        <taxon>Chelicerata</taxon>
        <taxon>Arachnida</taxon>
        <taxon>Acari</taxon>
        <taxon>Parasitiformes</taxon>
        <taxon>Ixodida</taxon>
        <taxon>Ixodoidea</taxon>
        <taxon>Ixodidae</taxon>
        <taxon>Haemaphysalinae</taxon>
        <taxon>Haemaphysalis</taxon>
    </lineage>
</organism>
<proteinExistence type="predicted"/>
<reference evidence="2 3" key="1">
    <citation type="journal article" date="2020" name="Cell">
        <title>Large-Scale Comparative Analyses of Tick Genomes Elucidate Their Genetic Diversity and Vector Capacities.</title>
        <authorList>
            <consortium name="Tick Genome and Microbiome Consortium (TIGMIC)"/>
            <person name="Jia N."/>
            <person name="Wang J."/>
            <person name="Shi W."/>
            <person name="Du L."/>
            <person name="Sun Y."/>
            <person name="Zhan W."/>
            <person name="Jiang J.F."/>
            <person name="Wang Q."/>
            <person name="Zhang B."/>
            <person name="Ji P."/>
            <person name="Bell-Sakyi L."/>
            <person name="Cui X.M."/>
            <person name="Yuan T.T."/>
            <person name="Jiang B.G."/>
            <person name="Yang W.F."/>
            <person name="Lam T.T."/>
            <person name="Chang Q.C."/>
            <person name="Ding S.J."/>
            <person name="Wang X.J."/>
            <person name="Zhu J.G."/>
            <person name="Ruan X.D."/>
            <person name="Zhao L."/>
            <person name="Wei J.T."/>
            <person name="Ye R.Z."/>
            <person name="Que T.C."/>
            <person name="Du C.H."/>
            <person name="Zhou Y.H."/>
            <person name="Cheng J.X."/>
            <person name="Dai P.F."/>
            <person name="Guo W.B."/>
            <person name="Han X.H."/>
            <person name="Huang E.J."/>
            <person name="Li L.F."/>
            <person name="Wei W."/>
            <person name="Gao Y.C."/>
            <person name="Liu J.Z."/>
            <person name="Shao H.Z."/>
            <person name="Wang X."/>
            <person name="Wang C.C."/>
            <person name="Yang T.C."/>
            <person name="Huo Q.B."/>
            <person name="Li W."/>
            <person name="Chen H.Y."/>
            <person name="Chen S.E."/>
            <person name="Zhou L.G."/>
            <person name="Ni X.B."/>
            <person name="Tian J.H."/>
            <person name="Sheng Y."/>
            <person name="Liu T."/>
            <person name="Pan Y.S."/>
            <person name="Xia L.Y."/>
            <person name="Li J."/>
            <person name="Zhao F."/>
            <person name="Cao W.C."/>
        </authorList>
    </citation>
    <scope>NUCLEOTIDE SEQUENCE [LARGE SCALE GENOMIC DNA]</scope>
    <source>
        <strain evidence="2">HaeL-2018</strain>
    </source>
</reference>
<keyword evidence="3" id="KW-1185">Reference proteome</keyword>
<sequence>MTSSECAVGCNPLLLAPGVTAECSRRSGVGKPDSFGIALGLTAAGDPVTVNIGVGAQRSTRQPSSCGKRCVPPYRKKEKAHPTQGRLLTLGEVELPDRHRRELELGPKFCFETSASARRQSRLGQRNQQTRR</sequence>
<feature type="region of interest" description="Disordered" evidence="1">
    <location>
        <begin position="58"/>
        <end position="86"/>
    </location>
</feature>
<accession>A0A9J6GW54</accession>
<gene>
    <name evidence="2" type="ORF">HPB48_015662</name>
</gene>
<name>A0A9J6GW54_HAELO</name>
<evidence type="ECO:0000256" key="1">
    <source>
        <dbReference type="SAM" id="MobiDB-lite"/>
    </source>
</evidence>
<dbReference type="VEuPathDB" id="VectorBase:HLOH_042386"/>
<protein>
    <submittedName>
        <fullName evidence="2">Uncharacterized protein</fullName>
    </submittedName>
</protein>
<evidence type="ECO:0000313" key="3">
    <source>
        <dbReference type="Proteomes" id="UP000821853"/>
    </source>
</evidence>